<evidence type="ECO:0000313" key="3">
    <source>
        <dbReference type="Proteomes" id="UP001364617"/>
    </source>
</evidence>
<accession>A0AAN9CS66</accession>
<evidence type="ECO:0000313" key="2">
    <source>
        <dbReference type="EMBL" id="KAK7148128.1"/>
    </source>
</evidence>
<sequence>MISSKTQNKLRHEGTAWQKGKSTMLLQLHTHKTGRQGMWSVCTRNLPEEFRRQTVKITHTSEIVGINTINMKLVFAPLQYPLTLMGHSSTMLKHQDSEMWSLTDLNVQHKNKSKVQTAKKTKQNPDFRVES</sequence>
<proteinExistence type="predicted"/>
<protein>
    <submittedName>
        <fullName evidence="2">Uncharacterized protein</fullName>
    </submittedName>
</protein>
<name>A0AAN9CS66_9TELE</name>
<dbReference type="Proteomes" id="UP001364617">
    <property type="component" value="Unassembled WGS sequence"/>
</dbReference>
<dbReference type="EMBL" id="JAYKXH010000013">
    <property type="protein sequence ID" value="KAK7148128.1"/>
    <property type="molecule type" value="Genomic_DNA"/>
</dbReference>
<organism evidence="2 3">
    <name type="scientific">Phoxinus phoxinus</name>
    <name type="common">Eurasian minnow</name>
    <dbReference type="NCBI Taxonomy" id="58324"/>
    <lineage>
        <taxon>Eukaryota</taxon>
        <taxon>Metazoa</taxon>
        <taxon>Chordata</taxon>
        <taxon>Craniata</taxon>
        <taxon>Vertebrata</taxon>
        <taxon>Euteleostomi</taxon>
        <taxon>Actinopterygii</taxon>
        <taxon>Neopterygii</taxon>
        <taxon>Teleostei</taxon>
        <taxon>Ostariophysi</taxon>
        <taxon>Cypriniformes</taxon>
        <taxon>Leuciscidae</taxon>
        <taxon>Phoxininae</taxon>
        <taxon>Phoxinus</taxon>
    </lineage>
</organism>
<feature type="compositionally biased region" description="Basic residues" evidence="1">
    <location>
        <begin position="110"/>
        <end position="122"/>
    </location>
</feature>
<evidence type="ECO:0000256" key="1">
    <source>
        <dbReference type="SAM" id="MobiDB-lite"/>
    </source>
</evidence>
<dbReference type="AlphaFoldDB" id="A0AAN9CS66"/>
<gene>
    <name evidence="2" type="ORF">R3I93_012447</name>
</gene>
<keyword evidence="3" id="KW-1185">Reference proteome</keyword>
<comment type="caution">
    <text evidence="2">The sequence shown here is derived from an EMBL/GenBank/DDBJ whole genome shotgun (WGS) entry which is preliminary data.</text>
</comment>
<reference evidence="2 3" key="1">
    <citation type="submission" date="2024-02" db="EMBL/GenBank/DDBJ databases">
        <title>Chromosome-level genome assembly of the Eurasian Minnow (Phoxinus phoxinus).</title>
        <authorList>
            <person name="Oriowo T.O."/>
            <person name="Martin S."/>
            <person name="Stange M."/>
            <person name="Chrysostomakis Y."/>
            <person name="Brown T."/>
            <person name="Winkler S."/>
            <person name="Kukowka S."/>
            <person name="Myers E.W."/>
            <person name="Bohne A."/>
        </authorList>
    </citation>
    <scope>NUCLEOTIDE SEQUENCE [LARGE SCALE GENOMIC DNA]</scope>
    <source>
        <strain evidence="2">ZFMK-TIS-60720</strain>
        <tissue evidence="2">Whole Organism</tissue>
    </source>
</reference>
<feature type="region of interest" description="Disordered" evidence="1">
    <location>
        <begin position="110"/>
        <end position="131"/>
    </location>
</feature>